<reference evidence="2 3" key="1">
    <citation type="submission" date="2023-02" db="EMBL/GenBank/DDBJ databases">
        <title>LHISI_Scaffold_Assembly.</title>
        <authorList>
            <person name="Stuart O.P."/>
            <person name="Cleave R."/>
            <person name="Magrath M.J.L."/>
            <person name="Mikheyev A.S."/>
        </authorList>
    </citation>
    <scope>NUCLEOTIDE SEQUENCE [LARGE SCALE GENOMIC DNA]</scope>
    <source>
        <strain evidence="2">Daus_M_001</strain>
        <tissue evidence="2">Leg muscle</tissue>
    </source>
</reference>
<feature type="compositionally biased region" description="Basic and acidic residues" evidence="1">
    <location>
        <begin position="421"/>
        <end position="432"/>
    </location>
</feature>
<evidence type="ECO:0000313" key="3">
    <source>
        <dbReference type="Proteomes" id="UP001159363"/>
    </source>
</evidence>
<gene>
    <name evidence="2" type="ORF">PR048_029650</name>
</gene>
<organism evidence="2 3">
    <name type="scientific">Dryococelus australis</name>
    <dbReference type="NCBI Taxonomy" id="614101"/>
    <lineage>
        <taxon>Eukaryota</taxon>
        <taxon>Metazoa</taxon>
        <taxon>Ecdysozoa</taxon>
        <taxon>Arthropoda</taxon>
        <taxon>Hexapoda</taxon>
        <taxon>Insecta</taxon>
        <taxon>Pterygota</taxon>
        <taxon>Neoptera</taxon>
        <taxon>Polyneoptera</taxon>
        <taxon>Phasmatodea</taxon>
        <taxon>Verophasmatodea</taxon>
        <taxon>Anareolatae</taxon>
        <taxon>Phasmatidae</taxon>
        <taxon>Eurycanthinae</taxon>
        <taxon>Dryococelus</taxon>
    </lineage>
</organism>
<accession>A0ABQ9GG03</accession>
<dbReference type="Proteomes" id="UP001159363">
    <property type="component" value="Chromosome 12"/>
</dbReference>
<feature type="region of interest" description="Disordered" evidence="1">
    <location>
        <begin position="418"/>
        <end position="453"/>
    </location>
</feature>
<proteinExistence type="predicted"/>
<dbReference type="SUPFAM" id="SSF50494">
    <property type="entry name" value="Trypsin-like serine proteases"/>
    <property type="match status" value="1"/>
</dbReference>
<sequence>MQGWGKLEIPEGTRLSCGIDRHDYQVRKSGCDPTGNRARFTYFPVSLLTCSVVLYLCQVKEPFILGGDVQTVKLARYGNFLKDGADVVSAGWGITTKPRRVKRGEYVSAQECKGEGNWRSLRKPPYQRHRPAQFPLAEDWEVPAALFFAHSHTLSTNQTKPHMPCHTVNLLQLQSRVIILVSKPHPELQQLRISILNRHPNLPGFCRYTLQHVPRTTQCRRHTHYTRPKPNTCPAIHSRKSGSQFPLQLSKLFHTSSPTLDLVGGRRDMGSACIGMPRSPGSTASHSPALHDDAAGTQVSWCVVPAVRPPVEKRLWRNYSLLPASITMQTGYRGTSPFLMKAELQIVNHKMCNNMFGIQRLREFFQANLKVTNHMICAWSPFGKDTTKTVAYNGNERANIEVLRADGCEARLGWSSAGMQERGKPEISEKTRRQAAPPGTIPTCENQGATPLGIEPSSRRWEAIILTTTPPRPHWTPDGATLSWTYRPESRCPGPTGRSHAVLDLPAGATLSWTYRPEPRCPGPTGRSHAVLDLPAGVTVAC</sequence>
<keyword evidence="3" id="KW-1185">Reference proteome</keyword>
<comment type="caution">
    <text evidence="2">The sequence shown here is derived from an EMBL/GenBank/DDBJ whole genome shotgun (WGS) entry which is preliminary data.</text>
</comment>
<dbReference type="EMBL" id="JARBHB010000013">
    <property type="protein sequence ID" value="KAJ8870627.1"/>
    <property type="molecule type" value="Genomic_DNA"/>
</dbReference>
<name>A0ABQ9GG03_9NEOP</name>
<dbReference type="InterPro" id="IPR009003">
    <property type="entry name" value="Peptidase_S1_PA"/>
</dbReference>
<evidence type="ECO:0000313" key="2">
    <source>
        <dbReference type="EMBL" id="KAJ8870627.1"/>
    </source>
</evidence>
<protein>
    <submittedName>
        <fullName evidence="2">Uncharacterized protein</fullName>
    </submittedName>
</protein>
<evidence type="ECO:0000256" key="1">
    <source>
        <dbReference type="SAM" id="MobiDB-lite"/>
    </source>
</evidence>